<evidence type="ECO:0000313" key="4">
    <source>
        <dbReference type="EMBL" id="TWU39115.1"/>
    </source>
</evidence>
<keyword evidence="3" id="KW-0472">Membrane</keyword>
<feature type="region of interest" description="Disordered" evidence="2">
    <location>
        <begin position="1059"/>
        <end position="1085"/>
    </location>
</feature>
<feature type="transmembrane region" description="Helical" evidence="3">
    <location>
        <begin position="555"/>
        <end position="575"/>
    </location>
</feature>
<dbReference type="OrthoDB" id="291028at2"/>
<dbReference type="AlphaFoldDB" id="A0A5C6DS85"/>
<keyword evidence="3" id="KW-1133">Transmembrane helix</keyword>
<evidence type="ECO:0000313" key="5">
    <source>
        <dbReference type="Proteomes" id="UP000315471"/>
    </source>
</evidence>
<feature type="transmembrane region" description="Helical" evidence="3">
    <location>
        <begin position="582"/>
        <end position="604"/>
    </location>
</feature>
<evidence type="ECO:0000256" key="2">
    <source>
        <dbReference type="SAM" id="MobiDB-lite"/>
    </source>
</evidence>
<reference evidence="4 5" key="1">
    <citation type="submission" date="2019-02" db="EMBL/GenBank/DDBJ databases">
        <title>Deep-cultivation of Planctomycetes and their phenomic and genomic characterization uncovers novel biology.</title>
        <authorList>
            <person name="Wiegand S."/>
            <person name="Jogler M."/>
            <person name="Boedeker C."/>
            <person name="Pinto D."/>
            <person name="Vollmers J."/>
            <person name="Rivas-Marin E."/>
            <person name="Kohn T."/>
            <person name="Peeters S.H."/>
            <person name="Heuer A."/>
            <person name="Rast P."/>
            <person name="Oberbeckmann S."/>
            <person name="Bunk B."/>
            <person name="Jeske O."/>
            <person name="Meyerdierks A."/>
            <person name="Storesund J.E."/>
            <person name="Kallscheuer N."/>
            <person name="Luecker S."/>
            <person name="Lage O.M."/>
            <person name="Pohl T."/>
            <person name="Merkel B.J."/>
            <person name="Hornburger P."/>
            <person name="Mueller R.-W."/>
            <person name="Bruemmer F."/>
            <person name="Labrenz M."/>
            <person name="Spormann A.M."/>
            <person name="Op Den Camp H."/>
            <person name="Overmann J."/>
            <person name="Amann R."/>
            <person name="Jetten M.S.M."/>
            <person name="Mascher T."/>
            <person name="Medema M.H."/>
            <person name="Devos D.P."/>
            <person name="Kaster A.-K."/>
            <person name="Ovreas L."/>
            <person name="Rohde M."/>
            <person name="Galperin M.Y."/>
            <person name="Jogler C."/>
        </authorList>
    </citation>
    <scope>NUCLEOTIDE SEQUENCE [LARGE SCALE GENOMIC DNA]</scope>
    <source>
        <strain evidence="4 5">Q31b</strain>
    </source>
</reference>
<feature type="compositionally biased region" description="Basic and acidic residues" evidence="2">
    <location>
        <begin position="769"/>
        <end position="821"/>
    </location>
</feature>
<feature type="transmembrane region" description="Helical" evidence="3">
    <location>
        <begin position="360"/>
        <end position="379"/>
    </location>
</feature>
<feature type="transmembrane region" description="Helical" evidence="3">
    <location>
        <begin position="330"/>
        <end position="354"/>
    </location>
</feature>
<feature type="compositionally biased region" description="Low complexity" evidence="2">
    <location>
        <begin position="1059"/>
        <end position="1072"/>
    </location>
</feature>
<evidence type="ECO:0000256" key="3">
    <source>
        <dbReference type="SAM" id="Phobius"/>
    </source>
</evidence>
<gene>
    <name evidence="4" type="ORF">Q31b_41980</name>
</gene>
<dbReference type="EMBL" id="SJPY01000006">
    <property type="protein sequence ID" value="TWU39115.1"/>
    <property type="molecule type" value="Genomic_DNA"/>
</dbReference>
<feature type="coiled-coil region" evidence="1">
    <location>
        <begin position="943"/>
        <end position="970"/>
    </location>
</feature>
<proteinExistence type="predicted"/>
<feature type="region of interest" description="Disordered" evidence="2">
    <location>
        <begin position="769"/>
        <end position="830"/>
    </location>
</feature>
<feature type="transmembrane region" description="Helical" evidence="3">
    <location>
        <begin position="636"/>
        <end position="654"/>
    </location>
</feature>
<organism evidence="4 5">
    <name type="scientific">Novipirellula aureliae</name>
    <dbReference type="NCBI Taxonomy" id="2527966"/>
    <lineage>
        <taxon>Bacteria</taxon>
        <taxon>Pseudomonadati</taxon>
        <taxon>Planctomycetota</taxon>
        <taxon>Planctomycetia</taxon>
        <taxon>Pirellulales</taxon>
        <taxon>Pirellulaceae</taxon>
        <taxon>Novipirellula</taxon>
    </lineage>
</organism>
<comment type="caution">
    <text evidence="4">The sequence shown here is derived from an EMBL/GenBank/DDBJ whole genome shotgun (WGS) entry which is preliminary data.</text>
</comment>
<feature type="transmembrane region" description="Helical" evidence="3">
    <location>
        <begin position="386"/>
        <end position="411"/>
    </location>
</feature>
<feature type="transmembrane region" description="Helical" evidence="3">
    <location>
        <begin position="295"/>
        <end position="318"/>
    </location>
</feature>
<feature type="transmembrane region" description="Helical" evidence="3">
    <location>
        <begin position="519"/>
        <end position="543"/>
    </location>
</feature>
<protein>
    <submittedName>
        <fullName evidence="4">Uncharacterized protein</fullName>
    </submittedName>
</protein>
<feature type="transmembrane region" description="Helical" evidence="3">
    <location>
        <begin position="268"/>
        <end position="289"/>
    </location>
</feature>
<feature type="transmembrane region" description="Helical" evidence="3">
    <location>
        <begin position="485"/>
        <end position="507"/>
    </location>
</feature>
<feature type="transmembrane region" description="Helical" evidence="3">
    <location>
        <begin position="42"/>
        <end position="61"/>
    </location>
</feature>
<keyword evidence="5" id="KW-1185">Reference proteome</keyword>
<feature type="transmembrane region" description="Helical" evidence="3">
    <location>
        <begin position="454"/>
        <end position="479"/>
    </location>
</feature>
<feature type="transmembrane region" description="Helical" evidence="3">
    <location>
        <begin position="610"/>
        <end position="629"/>
    </location>
</feature>
<accession>A0A5C6DS85</accession>
<sequence length="1085" mass="112533">MALAAIKSGEGYVEIGIRNRIEQGAKGVQDSLDKLGTKITRIGAMMSAASGAALAGPLIAASRVQETMSKFNVVFSDSATEMRKWSDEMAATLGTTQGEMSGMLAGMQDLLVPMGMMPAHATGVSKTLSKLAVDLGSFNDMETDRVFADLMAAMTGSGEVMKKYGVILTETAVKQEMLAMGLDPAITDNAAKAQARLNIIMRGTIAAQGDAVRTADEFANAKKRLWSAIMDVSAALGGPMIGSMGDFVSLAATAVNGIGKFVKANTDLVYAAGAATVAVGVTGAGMIAAGAAAKAAAMGIGAFVTASNIATAGISIAWKAATYTFYAFQIKAIISAKILQTVWSVAASAIGVAWRSLGGILSTTANIISTAWSVLSTVLSSALSTAAWVAGAAIVAAAWGGAAFAISAAMIGVDATLTGAAAIASAAWGAASSFVSAAWGAASGFIMSAWTASSGVIASLAGVATTAWGAAATFIASAWSGLSAVITAFTSANSVSAGISAAAWTAYSMIRSAITAKGIAESGILAAAWTAASGIASTAWAGFTWVLSSALAPASLMSAAAFTVSAAWTTAAAIATTAWSTFWAVVFAPITPIILAVGAVGAVFLAEGAIIAGVLGSLLVSVTDFGAAWSKVKSMVSGVVGVIKLVSSTLMGALSVGDYGMAAEALWAGIRLAFWEGVAGVIDAFKWMYGEALAMGERFFVRLTLMAMSSMSAIVYSITHPLDAAGKLASTLADLSSMSVSFDVSSNADEARKELNALMAKIETARKKNKSESEAKALKDELKTPAEVEQEKRDIIDKMERSGEVSHEEASKMRAELDRRSQSGASDGDSDVFAEKVKAIELEILALEQGQDAADRKRLADEGLTEAQIKQIEVLKAKKKVIEELAAAEKEASRQRADAIFTKAEEWGDKGVSPAEIYKRVNRQIDSDEKAGRINKDDAADARTRANDNLDNAMRTMEQQANAMADAMRTPLEELNARKAEIERLRGIGDFDDTKADRALSQAEADFEAARKRNQEKASEQDAAIEETMRRTGPSGTFSAFAANLVGGAVRNFEREQLKASQQTAKNTAATAKHVKNQRNGGRFT</sequence>
<evidence type="ECO:0000256" key="1">
    <source>
        <dbReference type="SAM" id="Coils"/>
    </source>
</evidence>
<keyword evidence="3" id="KW-0812">Transmembrane</keyword>
<keyword evidence="1" id="KW-0175">Coiled coil</keyword>
<name>A0A5C6DS85_9BACT</name>
<feature type="transmembrane region" description="Helical" evidence="3">
    <location>
        <begin position="417"/>
        <end position="442"/>
    </location>
</feature>
<dbReference type="Proteomes" id="UP000315471">
    <property type="component" value="Unassembled WGS sequence"/>
</dbReference>
<dbReference type="RefSeq" id="WP_146601362.1">
    <property type="nucleotide sequence ID" value="NZ_SJPY01000006.1"/>
</dbReference>